<dbReference type="PANTHER" id="PTHR34701:SF1">
    <property type="entry name" value="TRANSCRIPTIONAL REGULATOR MRAZ"/>
    <property type="match status" value="1"/>
</dbReference>
<dbReference type="HAMAP" id="MF_01008">
    <property type="entry name" value="MraZ"/>
    <property type="match status" value="1"/>
</dbReference>
<proteinExistence type="inferred from homology"/>
<evidence type="ECO:0000313" key="5">
    <source>
        <dbReference type="Proteomes" id="UP001139451"/>
    </source>
</evidence>
<keyword evidence="1" id="KW-0805">Transcription regulation</keyword>
<dbReference type="InterPro" id="IPR003444">
    <property type="entry name" value="MraZ"/>
</dbReference>
<sequence>MARSGYRGVGLQMVDDKGRVAIPAALRATLEKNSGQPVDTKDSRVAILSAHESDRCLIAYDEPYFDLLFERLSSRAETFAGARGEADSNIMREGIGPGENIAFDPSGRFILPGFLGEHAGVKKQGYAFFYGVGNVIEIWDPRTLLDHPKAPEIMKSACRYHLSEKKVVL</sequence>
<dbReference type="InterPro" id="IPR037914">
    <property type="entry name" value="SpoVT-AbrB_sf"/>
</dbReference>
<keyword evidence="1" id="KW-0963">Cytoplasm</keyword>
<reference evidence="4" key="1">
    <citation type="submission" date="2022-05" db="EMBL/GenBank/DDBJ databases">
        <title>Sphingomonas sp. strain MG17 Genome sequencing and assembly.</title>
        <authorList>
            <person name="Kim I."/>
        </authorList>
    </citation>
    <scope>NUCLEOTIDE SEQUENCE</scope>
    <source>
        <strain evidence="4">MG17</strain>
    </source>
</reference>
<accession>A0A9X2HPL0</accession>
<dbReference type="InterPro" id="IPR035644">
    <property type="entry name" value="MraZ_C"/>
</dbReference>
<dbReference type="CDD" id="cd16321">
    <property type="entry name" value="MraZ_C"/>
    <property type="match status" value="1"/>
</dbReference>
<dbReference type="InterPro" id="IPR038619">
    <property type="entry name" value="MraZ_sf"/>
</dbReference>
<dbReference type="PROSITE" id="PS51740">
    <property type="entry name" value="SPOVT_ABRB"/>
    <property type="match status" value="1"/>
</dbReference>
<dbReference type="InterPro" id="IPR035642">
    <property type="entry name" value="MraZ_N"/>
</dbReference>
<gene>
    <name evidence="1" type="primary">mraZ</name>
    <name evidence="4" type="ORF">M9978_12135</name>
</gene>
<name>A0A9X2HPL0_9SPHN</name>
<dbReference type="CDD" id="cd16320">
    <property type="entry name" value="MraZ_N"/>
    <property type="match status" value="1"/>
</dbReference>
<evidence type="ECO:0000256" key="1">
    <source>
        <dbReference type="HAMAP-Rule" id="MF_01008"/>
    </source>
</evidence>
<dbReference type="GO" id="GO:0005737">
    <property type="term" value="C:cytoplasm"/>
    <property type="evidence" value="ECO:0007669"/>
    <property type="project" value="UniProtKB-UniRule"/>
</dbReference>
<evidence type="ECO:0000259" key="3">
    <source>
        <dbReference type="PROSITE" id="PS51740"/>
    </source>
</evidence>
<dbReference type="PANTHER" id="PTHR34701">
    <property type="entry name" value="TRANSCRIPTIONAL REGULATOR MRAZ"/>
    <property type="match status" value="1"/>
</dbReference>
<feature type="domain" description="SpoVT-AbrB" evidence="3">
    <location>
        <begin position="9"/>
        <end position="64"/>
    </location>
</feature>
<dbReference type="GO" id="GO:0009295">
    <property type="term" value="C:nucleoid"/>
    <property type="evidence" value="ECO:0007669"/>
    <property type="project" value="UniProtKB-SubCell"/>
</dbReference>
<comment type="caution">
    <text evidence="4">The sequence shown here is derived from an EMBL/GenBank/DDBJ whole genome shotgun (WGS) entry which is preliminary data.</text>
</comment>
<keyword evidence="5" id="KW-1185">Reference proteome</keyword>
<comment type="subcellular location">
    <subcellularLocation>
        <location evidence="1">Cytoplasm</location>
        <location evidence="1">Nucleoid</location>
    </subcellularLocation>
</comment>
<evidence type="ECO:0000256" key="2">
    <source>
        <dbReference type="PROSITE-ProRule" id="PRU01076"/>
    </source>
</evidence>
<comment type="subunit">
    <text evidence="1">Forms oligomers.</text>
</comment>
<dbReference type="AlphaFoldDB" id="A0A9X2HPL0"/>
<dbReference type="InterPro" id="IPR007159">
    <property type="entry name" value="SpoVT-AbrB_dom"/>
</dbReference>
<dbReference type="EMBL" id="JAMLDX010000008">
    <property type="protein sequence ID" value="MCP3731178.1"/>
    <property type="molecule type" value="Genomic_DNA"/>
</dbReference>
<dbReference type="Proteomes" id="UP001139451">
    <property type="component" value="Unassembled WGS sequence"/>
</dbReference>
<organism evidence="4 5">
    <name type="scientific">Sphingomonas tagetis</name>
    <dbReference type="NCBI Taxonomy" id="2949092"/>
    <lineage>
        <taxon>Bacteria</taxon>
        <taxon>Pseudomonadati</taxon>
        <taxon>Pseudomonadota</taxon>
        <taxon>Alphaproteobacteria</taxon>
        <taxon>Sphingomonadales</taxon>
        <taxon>Sphingomonadaceae</taxon>
        <taxon>Sphingomonas</taxon>
    </lineage>
</organism>
<dbReference type="Gene3D" id="3.40.1550.20">
    <property type="entry name" value="Transcriptional regulator MraZ domain"/>
    <property type="match status" value="1"/>
</dbReference>
<dbReference type="GO" id="GO:2000143">
    <property type="term" value="P:negative regulation of DNA-templated transcription initiation"/>
    <property type="evidence" value="ECO:0007669"/>
    <property type="project" value="TreeGrafter"/>
</dbReference>
<dbReference type="GO" id="GO:0000976">
    <property type="term" value="F:transcription cis-regulatory region binding"/>
    <property type="evidence" value="ECO:0007669"/>
    <property type="project" value="TreeGrafter"/>
</dbReference>
<keyword evidence="1" id="KW-0804">Transcription</keyword>
<evidence type="ECO:0000313" key="4">
    <source>
        <dbReference type="EMBL" id="MCP3731178.1"/>
    </source>
</evidence>
<dbReference type="SUPFAM" id="SSF89447">
    <property type="entry name" value="AbrB/MazE/MraZ-like"/>
    <property type="match status" value="1"/>
</dbReference>
<dbReference type="GO" id="GO:0003700">
    <property type="term" value="F:DNA-binding transcription factor activity"/>
    <property type="evidence" value="ECO:0007669"/>
    <property type="project" value="UniProtKB-UniRule"/>
</dbReference>
<keyword evidence="1 2" id="KW-0238">DNA-binding</keyword>
<comment type="similarity">
    <text evidence="1">Belongs to the MraZ family.</text>
</comment>
<dbReference type="RefSeq" id="WP_254293524.1">
    <property type="nucleotide sequence ID" value="NZ_JAMLDX010000008.1"/>
</dbReference>
<protein>
    <recommendedName>
        <fullName evidence="1">Transcriptional regulator MraZ</fullName>
    </recommendedName>
</protein>